<dbReference type="GO" id="GO:0016740">
    <property type="term" value="F:transferase activity"/>
    <property type="evidence" value="ECO:0007669"/>
    <property type="project" value="UniProtKB-KW"/>
</dbReference>
<reference evidence="1 2" key="1">
    <citation type="submission" date="2019-08" db="EMBL/GenBank/DDBJ databases">
        <title>Complete genome sequence of Terriglobus albidus strain ORNL.</title>
        <authorList>
            <person name="Podar M."/>
        </authorList>
    </citation>
    <scope>NUCLEOTIDE SEQUENCE [LARGE SCALE GENOMIC DNA]</scope>
    <source>
        <strain evidence="1 2">ORNL</strain>
    </source>
</reference>
<proteinExistence type="predicted"/>
<dbReference type="AlphaFoldDB" id="A0A5B9EKI1"/>
<name>A0A5B9EKI1_9BACT</name>
<evidence type="ECO:0000313" key="1">
    <source>
        <dbReference type="EMBL" id="QEE31420.1"/>
    </source>
</evidence>
<dbReference type="KEGG" id="talb:FTW19_17660"/>
<dbReference type="Proteomes" id="UP000321820">
    <property type="component" value="Chromosome"/>
</dbReference>
<keyword evidence="1" id="KW-0808">Transferase</keyword>
<accession>A0A5B9EKI1</accession>
<sequence length="51" mass="5735">MPGPLFNHWLDLRLYDGVRVVPFVSNVLSYMATADLVISQGGTIPCLKSWR</sequence>
<organism evidence="1 2">
    <name type="scientific">Terriglobus albidus</name>
    <dbReference type="NCBI Taxonomy" id="1592106"/>
    <lineage>
        <taxon>Bacteria</taxon>
        <taxon>Pseudomonadati</taxon>
        <taxon>Acidobacteriota</taxon>
        <taxon>Terriglobia</taxon>
        <taxon>Terriglobales</taxon>
        <taxon>Acidobacteriaceae</taxon>
        <taxon>Terriglobus</taxon>
    </lineage>
</organism>
<gene>
    <name evidence="1" type="ORF">FTW19_17660</name>
</gene>
<keyword evidence="2" id="KW-1185">Reference proteome</keyword>
<evidence type="ECO:0000313" key="2">
    <source>
        <dbReference type="Proteomes" id="UP000321820"/>
    </source>
</evidence>
<protein>
    <submittedName>
        <fullName evidence="1">UDP-N-acetylglucosamine--N-acetylmuramyl-(Pentapeptide) pyrophosphoryl-undecaprenol N-acetylglucosamine transferase</fullName>
    </submittedName>
</protein>
<dbReference type="EMBL" id="CP042806">
    <property type="protein sequence ID" value="QEE31420.1"/>
    <property type="molecule type" value="Genomic_DNA"/>
</dbReference>